<keyword evidence="4" id="KW-1185">Reference proteome</keyword>
<evidence type="ECO:0000313" key="2">
    <source>
        <dbReference type="EMBL" id="SON91410.1"/>
    </source>
</evidence>
<dbReference type="AlphaFoldDB" id="A0AB38E2K3"/>
<name>A0AB38E2K3_XANCH</name>
<proteinExistence type="predicted"/>
<evidence type="ECO:0000313" key="1">
    <source>
        <dbReference type="EMBL" id="SON85018.1"/>
    </source>
</evidence>
<accession>A0AB38E2K3</accession>
<protein>
    <submittedName>
        <fullName evidence="2">Uncharacterized protein</fullName>
    </submittedName>
</protein>
<sequence length="101" mass="10601">MSAWVCATRAAGDRDSLFGALPWPVVRTWTVGALAEVVCAGGGVSVQLPRAIAVSAINAVLANFIGLSLAACETCGAHMLQLRCSLRLAPCALRLHLAWQR</sequence>
<dbReference type="Proteomes" id="UP000234166">
    <property type="component" value="Unassembled WGS sequence"/>
</dbReference>
<gene>
    <name evidence="1" type="ORF">XAP6984_600002</name>
    <name evidence="2" type="ORF">XAP7430_560002</name>
</gene>
<evidence type="ECO:0000313" key="4">
    <source>
        <dbReference type="Proteomes" id="UP000234181"/>
    </source>
</evidence>
<dbReference type="Proteomes" id="UP000234181">
    <property type="component" value="Unassembled WGS sequence"/>
</dbReference>
<comment type="caution">
    <text evidence="2">The sequence shown here is derived from an EMBL/GenBank/DDBJ whole genome shotgun (WGS) entry which is preliminary data.</text>
</comment>
<evidence type="ECO:0000313" key="3">
    <source>
        <dbReference type="Proteomes" id="UP000234166"/>
    </source>
</evidence>
<dbReference type="EMBL" id="OCYS01000112">
    <property type="protein sequence ID" value="SON91410.1"/>
    <property type="molecule type" value="Genomic_DNA"/>
</dbReference>
<dbReference type="EMBL" id="OCYT01000118">
    <property type="protein sequence ID" value="SON85018.1"/>
    <property type="molecule type" value="Genomic_DNA"/>
</dbReference>
<reference evidence="3 4" key="1">
    <citation type="submission" date="2017-10" db="EMBL/GenBank/DDBJ databases">
        <authorList>
            <person name="Regsiter A."/>
            <person name="William W."/>
        </authorList>
    </citation>
    <scope>NUCLEOTIDE SEQUENCE [LARGE SCALE GENOMIC DNA]</scope>
    <source>
        <strain evidence="1 4">CFBP6984</strain>
        <strain evidence="2 3">CFBP7430</strain>
    </source>
</reference>
<organism evidence="2 3">
    <name type="scientific">Xanthomonas campestris pv. phaseoli</name>
    <dbReference type="NCBI Taxonomy" id="317013"/>
    <lineage>
        <taxon>Bacteria</taxon>
        <taxon>Pseudomonadati</taxon>
        <taxon>Pseudomonadota</taxon>
        <taxon>Gammaproteobacteria</taxon>
        <taxon>Lysobacterales</taxon>
        <taxon>Lysobacteraceae</taxon>
        <taxon>Xanthomonas</taxon>
    </lineage>
</organism>